<evidence type="ECO:0000256" key="1">
    <source>
        <dbReference type="ARBA" id="ARBA00001946"/>
    </source>
</evidence>
<feature type="transmembrane region" description="Helical" evidence="19">
    <location>
        <begin position="170"/>
        <end position="194"/>
    </location>
</feature>
<feature type="transmembrane region" description="Helical" evidence="19">
    <location>
        <begin position="136"/>
        <end position="158"/>
    </location>
</feature>
<dbReference type="OrthoDB" id="9794626at2"/>
<evidence type="ECO:0000313" key="20">
    <source>
        <dbReference type="EMBL" id="CUO29737.1"/>
    </source>
</evidence>
<protein>
    <recommendedName>
        <fullName evidence="6 19">Adenosylcobinamide-GDP ribazoletransferase</fullName>
        <ecNumber evidence="5 19">2.7.8.26</ecNumber>
    </recommendedName>
    <alternativeName>
        <fullName evidence="16 19">Cobalamin synthase</fullName>
    </alternativeName>
    <alternativeName>
        <fullName evidence="15 19">Cobalamin-5'-phosphate synthase</fullName>
    </alternativeName>
</protein>
<evidence type="ECO:0000256" key="12">
    <source>
        <dbReference type="ARBA" id="ARBA00022989"/>
    </source>
</evidence>
<proteinExistence type="inferred from homology"/>
<gene>
    <name evidence="19 20" type="primary">cobS</name>
    <name evidence="20" type="ORF">ERS852471_01301</name>
</gene>
<dbReference type="GO" id="GO:0005886">
    <property type="term" value="C:plasma membrane"/>
    <property type="evidence" value="ECO:0007669"/>
    <property type="project" value="UniProtKB-SubCell"/>
</dbReference>
<comment type="similarity">
    <text evidence="4 19">Belongs to the CobS family.</text>
</comment>
<evidence type="ECO:0000256" key="19">
    <source>
        <dbReference type="HAMAP-Rule" id="MF_00719"/>
    </source>
</evidence>
<comment type="cofactor">
    <cofactor evidence="1 19">
        <name>Mg(2+)</name>
        <dbReference type="ChEBI" id="CHEBI:18420"/>
    </cofactor>
</comment>
<comment type="subcellular location">
    <subcellularLocation>
        <location evidence="2 19">Cell membrane</location>
        <topology evidence="2 19">Multi-pass membrane protein</topology>
    </subcellularLocation>
</comment>
<dbReference type="GO" id="GO:0008818">
    <property type="term" value="F:cobalamin 5'-phosphate synthase activity"/>
    <property type="evidence" value="ECO:0007669"/>
    <property type="project" value="UniProtKB-UniRule"/>
</dbReference>
<keyword evidence="10 19" id="KW-0812">Transmembrane</keyword>
<reference evidence="20 21" key="1">
    <citation type="submission" date="2015-09" db="EMBL/GenBank/DDBJ databases">
        <authorList>
            <consortium name="Pathogen Informatics"/>
        </authorList>
    </citation>
    <scope>NUCLEOTIDE SEQUENCE [LARGE SCALE GENOMIC DNA]</scope>
    <source>
        <strain evidence="20 21">2789STDY5834856</strain>
    </source>
</reference>
<evidence type="ECO:0000256" key="6">
    <source>
        <dbReference type="ARBA" id="ARBA00015850"/>
    </source>
</evidence>
<evidence type="ECO:0000256" key="3">
    <source>
        <dbReference type="ARBA" id="ARBA00004663"/>
    </source>
</evidence>
<evidence type="ECO:0000256" key="16">
    <source>
        <dbReference type="ARBA" id="ARBA00032853"/>
    </source>
</evidence>
<accession>A0A174DX00</accession>
<feature type="transmembrane region" description="Helical" evidence="19">
    <location>
        <begin position="37"/>
        <end position="56"/>
    </location>
</feature>
<dbReference type="Pfam" id="PF02654">
    <property type="entry name" value="CobS"/>
    <property type="match status" value="1"/>
</dbReference>
<comment type="function">
    <text evidence="14 19">Joins adenosylcobinamide-GDP and alpha-ribazole to generate adenosylcobalamin (Ado-cobalamin). Also synthesizes adenosylcobalamin 5'-phosphate from adenosylcobinamide-GDP and alpha-ribazole 5'-phosphate.</text>
</comment>
<dbReference type="GO" id="GO:0009236">
    <property type="term" value="P:cobalamin biosynthetic process"/>
    <property type="evidence" value="ECO:0007669"/>
    <property type="project" value="UniProtKB-UniRule"/>
</dbReference>
<evidence type="ECO:0000256" key="17">
    <source>
        <dbReference type="ARBA" id="ARBA00048623"/>
    </source>
</evidence>
<evidence type="ECO:0000313" key="21">
    <source>
        <dbReference type="Proteomes" id="UP000095594"/>
    </source>
</evidence>
<keyword evidence="11 19" id="KW-0460">Magnesium</keyword>
<organism evidence="20 21">
    <name type="scientific">Clostridium disporicum</name>
    <dbReference type="NCBI Taxonomy" id="84024"/>
    <lineage>
        <taxon>Bacteria</taxon>
        <taxon>Bacillati</taxon>
        <taxon>Bacillota</taxon>
        <taxon>Clostridia</taxon>
        <taxon>Eubacteriales</taxon>
        <taxon>Clostridiaceae</taxon>
        <taxon>Clostridium</taxon>
    </lineage>
</organism>
<dbReference type="NCBIfam" id="TIGR00317">
    <property type="entry name" value="cobS"/>
    <property type="match status" value="1"/>
</dbReference>
<sequence length="249" mass="27833">MKRYFENFLLMLQVLTRIPINKSLPCENTDFKRGANFFAIVGLVIGLIQFIVYSFLIKFFNLDIAVIFVIIIDILITGGFHIDGFGDTCDGFFATKGKDKIIDIMKDSRIGTFACIGIIINILIKFIGYTTILNNITSYIIILLPMISRVSIVLISYIGKAAKEIGSGNLFINTVTFKEVIINYLLFILIAIFMLDIKRLLIIVIISSITTILFNKYCNSKINGITGDSLGANNELVMLILLIVLSGNF</sequence>
<evidence type="ECO:0000256" key="15">
    <source>
        <dbReference type="ARBA" id="ARBA00032605"/>
    </source>
</evidence>
<keyword evidence="8 19" id="KW-0169">Cobalamin biosynthesis</keyword>
<comment type="catalytic activity">
    <reaction evidence="18 19">
        <text>alpha-ribazole 5'-phosphate + adenosylcob(III)inamide-GDP = adenosylcob(III)alamin 5'-phosphate + GMP + H(+)</text>
        <dbReference type="Rhea" id="RHEA:23560"/>
        <dbReference type="ChEBI" id="CHEBI:15378"/>
        <dbReference type="ChEBI" id="CHEBI:57918"/>
        <dbReference type="ChEBI" id="CHEBI:58115"/>
        <dbReference type="ChEBI" id="CHEBI:60487"/>
        <dbReference type="ChEBI" id="CHEBI:60493"/>
        <dbReference type="EC" id="2.7.8.26"/>
    </reaction>
</comment>
<keyword evidence="9 19" id="KW-0808">Transferase</keyword>
<dbReference type="GO" id="GO:0051073">
    <property type="term" value="F:adenosylcobinamide-GDP ribazoletransferase activity"/>
    <property type="evidence" value="ECO:0007669"/>
    <property type="project" value="UniProtKB-UniRule"/>
</dbReference>
<keyword evidence="13 19" id="KW-0472">Membrane</keyword>
<dbReference type="UniPathway" id="UPA00148">
    <property type="reaction ID" value="UER00238"/>
</dbReference>
<dbReference type="EMBL" id="CYZX01000007">
    <property type="protein sequence ID" value="CUO29737.1"/>
    <property type="molecule type" value="Genomic_DNA"/>
</dbReference>
<dbReference type="Proteomes" id="UP000095594">
    <property type="component" value="Unassembled WGS sequence"/>
</dbReference>
<feature type="transmembrane region" description="Helical" evidence="19">
    <location>
        <begin position="62"/>
        <end position="82"/>
    </location>
</feature>
<name>A0A174DX00_9CLOT</name>
<feature type="transmembrane region" description="Helical" evidence="19">
    <location>
        <begin position="200"/>
        <end position="218"/>
    </location>
</feature>
<evidence type="ECO:0000256" key="18">
    <source>
        <dbReference type="ARBA" id="ARBA00049504"/>
    </source>
</evidence>
<evidence type="ECO:0000256" key="4">
    <source>
        <dbReference type="ARBA" id="ARBA00010561"/>
    </source>
</evidence>
<dbReference type="PANTHER" id="PTHR34148">
    <property type="entry name" value="ADENOSYLCOBINAMIDE-GDP RIBAZOLETRANSFERASE"/>
    <property type="match status" value="1"/>
</dbReference>
<evidence type="ECO:0000256" key="5">
    <source>
        <dbReference type="ARBA" id="ARBA00013200"/>
    </source>
</evidence>
<keyword evidence="7 19" id="KW-1003">Cell membrane</keyword>
<dbReference type="PANTHER" id="PTHR34148:SF1">
    <property type="entry name" value="ADENOSYLCOBINAMIDE-GDP RIBAZOLETRANSFERASE"/>
    <property type="match status" value="1"/>
</dbReference>
<evidence type="ECO:0000256" key="2">
    <source>
        <dbReference type="ARBA" id="ARBA00004651"/>
    </source>
</evidence>
<evidence type="ECO:0000256" key="7">
    <source>
        <dbReference type="ARBA" id="ARBA00022475"/>
    </source>
</evidence>
<feature type="transmembrane region" description="Helical" evidence="19">
    <location>
        <begin position="230"/>
        <end position="247"/>
    </location>
</feature>
<dbReference type="EC" id="2.7.8.26" evidence="5 19"/>
<comment type="pathway">
    <text evidence="3 19">Cofactor biosynthesis; adenosylcobalamin biosynthesis; adenosylcobalamin from cob(II)yrinate a,c-diamide: step 7/7.</text>
</comment>
<evidence type="ECO:0000256" key="8">
    <source>
        <dbReference type="ARBA" id="ARBA00022573"/>
    </source>
</evidence>
<dbReference type="AlphaFoldDB" id="A0A174DX00"/>
<dbReference type="RefSeq" id="WP_055264879.1">
    <property type="nucleotide sequence ID" value="NZ_CABIXQ010000007.1"/>
</dbReference>
<feature type="transmembrane region" description="Helical" evidence="19">
    <location>
        <begin position="110"/>
        <end position="130"/>
    </location>
</feature>
<comment type="catalytic activity">
    <reaction evidence="17 19">
        <text>alpha-ribazole + adenosylcob(III)inamide-GDP = adenosylcob(III)alamin + GMP + H(+)</text>
        <dbReference type="Rhea" id="RHEA:16049"/>
        <dbReference type="ChEBI" id="CHEBI:10329"/>
        <dbReference type="ChEBI" id="CHEBI:15378"/>
        <dbReference type="ChEBI" id="CHEBI:18408"/>
        <dbReference type="ChEBI" id="CHEBI:58115"/>
        <dbReference type="ChEBI" id="CHEBI:60487"/>
        <dbReference type="EC" id="2.7.8.26"/>
    </reaction>
</comment>
<evidence type="ECO:0000256" key="11">
    <source>
        <dbReference type="ARBA" id="ARBA00022842"/>
    </source>
</evidence>
<evidence type="ECO:0000256" key="14">
    <source>
        <dbReference type="ARBA" id="ARBA00025228"/>
    </source>
</evidence>
<evidence type="ECO:0000256" key="10">
    <source>
        <dbReference type="ARBA" id="ARBA00022692"/>
    </source>
</evidence>
<dbReference type="HAMAP" id="MF_00719">
    <property type="entry name" value="CobS"/>
    <property type="match status" value="1"/>
</dbReference>
<evidence type="ECO:0000256" key="13">
    <source>
        <dbReference type="ARBA" id="ARBA00023136"/>
    </source>
</evidence>
<keyword evidence="12 19" id="KW-1133">Transmembrane helix</keyword>
<evidence type="ECO:0000256" key="9">
    <source>
        <dbReference type="ARBA" id="ARBA00022679"/>
    </source>
</evidence>
<dbReference type="InterPro" id="IPR003805">
    <property type="entry name" value="CobS"/>
</dbReference>